<dbReference type="eggNOG" id="ENOG502S6JW">
    <property type="taxonomic scope" value="Eukaryota"/>
</dbReference>
<keyword evidence="4" id="KW-1185">Reference proteome</keyword>
<accession>A7RW48</accession>
<dbReference type="HOGENOM" id="CLU_440976_0_0_1"/>
<dbReference type="PhylomeDB" id="A7RW48"/>
<feature type="transmembrane region" description="Helical" evidence="1">
    <location>
        <begin position="152"/>
        <end position="179"/>
    </location>
</feature>
<dbReference type="Pfam" id="PF01764">
    <property type="entry name" value="Lipase_3"/>
    <property type="match status" value="1"/>
</dbReference>
<dbReference type="OMA" id="CRESIFA"/>
<dbReference type="InterPro" id="IPR029058">
    <property type="entry name" value="AB_hydrolase_fold"/>
</dbReference>
<dbReference type="InParanoid" id="A7RW48"/>
<keyword evidence="1" id="KW-0812">Transmembrane</keyword>
<feature type="transmembrane region" description="Helical" evidence="1">
    <location>
        <begin position="191"/>
        <end position="211"/>
    </location>
</feature>
<reference evidence="3 4" key="1">
    <citation type="journal article" date="2007" name="Science">
        <title>Sea anemone genome reveals ancestral eumetazoan gene repertoire and genomic organization.</title>
        <authorList>
            <person name="Putnam N.H."/>
            <person name="Srivastava M."/>
            <person name="Hellsten U."/>
            <person name="Dirks B."/>
            <person name="Chapman J."/>
            <person name="Salamov A."/>
            <person name="Terry A."/>
            <person name="Shapiro H."/>
            <person name="Lindquist E."/>
            <person name="Kapitonov V.V."/>
            <person name="Jurka J."/>
            <person name="Genikhovich G."/>
            <person name="Grigoriev I.V."/>
            <person name="Lucas S.M."/>
            <person name="Steele R.E."/>
            <person name="Finnerty J.R."/>
            <person name="Technau U."/>
            <person name="Martindale M.Q."/>
            <person name="Rokhsar D.S."/>
        </authorList>
    </citation>
    <scope>NUCLEOTIDE SEQUENCE [LARGE SCALE GENOMIC DNA]</scope>
    <source>
        <strain evidence="4">CH2 X CH6</strain>
    </source>
</reference>
<evidence type="ECO:0000259" key="2">
    <source>
        <dbReference type="Pfam" id="PF01764"/>
    </source>
</evidence>
<protein>
    <recommendedName>
        <fullName evidence="2">Fungal lipase-type domain-containing protein</fullName>
    </recommendedName>
</protein>
<feature type="transmembrane region" description="Helical" evidence="1">
    <location>
        <begin position="100"/>
        <end position="130"/>
    </location>
</feature>
<feature type="transmembrane region" description="Helical" evidence="1">
    <location>
        <begin position="231"/>
        <end position="253"/>
    </location>
</feature>
<feature type="transmembrane region" description="Helical" evidence="1">
    <location>
        <begin position="265"/>
        <end position="288"/>
    </location>
</feature>
<feature type="transmembrane region" description="Helical" evidence="1">
    <location>
        <begin position="6"/>
        <end position="25"/>
    </location>
</feature>
<organism evidence="3 4">
    <name type="scientific">Nematostella vectensis</name>
    <name type="common">Starlet sea anemone</name>
    <dbReference type="NCBI Taxonomy" id="45351"/>
    <lineage>
        <taxon>Eukaryota</taxon>
        <taxon>Metazoa</taxon>
        <taxon>Cnidaria</taxon>
        <taxon>Anthozoa</taxon>
        <taxon>Hexacorallia</taxon>
        <taxon>Actiniaria</taxon>
        <taxon>Edwardsiidae</taxon>
        <taxon>Nematostella</taxon>
    </lineage>
</organism>
<feature type="transmembrane region" description="Helical" evidence="1">
    <location>
        <begin position="294"/>
        <end position="312"/>
    </location>
</feature>
<dbReference type="SUPFAM" id="SSF53474">
    <property type="entry name" value="alpha/beta-Hydrolases"/>
    <property type="match status" value="1"/>
</dbReference>
<proteinExistence type="predicted"/>
<keyword evidence="1" id="KW-0472">Membrane</keyword>
<feature type="transmembrane region" description="Helical" evidence="1">
    <location>
        <begin position="324"/>
        <end position="346"/>
    </location>
</feature>
<dbReference type="InterPro" id="IPR002921">
    <property type="entry name" value="Fungal_lipase-type"/>
</dbReference>
<feature type="domain" description="Fungal lipase-type" evidence="2">
    <location>
        <begin position="454"/>
        <end position="598"/>
    </location>
</feature>
<evidence type="ECO:0000256" key="1">
    <source>
        <dbReference type="SAM" id="Phobius"/>
    </source>
</evidence>
<evidence type="ECO:0000313" key="3">
    <source>
        <dbReference type="EMBL" id="EDO44389.1"/>
    </source>
</evidence>
<name>A7RW48_NEMVE</name>
<dbReference type="Proteomes" id="UP000001593">
    <property type="component" value="Unassembled WGS sequence"/>
</dbReference>
<evidence type="ECO:0000313" key="4">
    <source>
        <dbReference type="Proteomes" id="UP000001593"/>
    </source>
</evidence>
<dbReference type="GO" id="GO:0006629">
    <property type="term" value="P:lipid metabolic process"/>
    <property type="evidence" value="ECO:0007669"/>
    <property type="project" value="InterPro"/>
</dbReference>
<keyword evidence="1" id="KW-1133">Transmembrane helix</keyword>
<gene>
    <name evidence="3" type="ORF">NEMVEDRAFT_v1g241100</name>
</gene>
<dbReference type="EMBL" id="DS469545">
    <property type="protein sequence ID" value="EDO44389.1"/>
    <property type="molecule type" value="Genomic_DNA"/>
</dbReference>
<dbReference type="AlphaFoldDB" id="A7RW48"/>
<dbReference type="Gene3D" id="3.40.50.1820">
    <property type="entry name" value="alpha/beta hydrolase"/>
    <property type="match status" value="1"/>
</dbReference>
<sequence>MKQNLVIDFDVVTYIVGAIIIGPLFDTSKRGLLHNPTLGQRKLASSLKNKVTLNMMQMKNFSDGIFVRDREELQFAGFKGDQSEKLFEDKSGRAWSILRFIVESLFTASHLILSVIFLFFFLTAICFSITCNLDLAFEMIYPTAPTPSRRNIMSVCLAGLLPCVIYIVILVLSLFWEVFRAVLFKNSLRFSIARLITVVLVVIVSGVWAGTKVPSTKSIVYFPDFIKHAVAVSWMGAFCLSLLGSLLLIAIVYTDSLRNQKLLYLKIALSAFLVMFAIVSCVVFAAFADMSTSAVVFAFFVPIAVASTEVYTYYRGSYTKRTKFVMSTGVAVLFFTLYFAVITFIVSTVSTQTKCDTRCRESIFAKAWGAANRENMVTPRYPICEQTWSKSKLNIADMALLANLTYNSAMYSSNDTLKQAVLNQFLSQNNWSAVSFADHAPYYYHVTDSNNVHVIAIRGANTPDELIHYAKIWNEIAVIQSLSTLFPIIHQVPRDYLSAYVSASAFIDKLLHHGSTRQYFKTLEDYTQQLVRRNSEVILVGHSFGGGVAKLIAARLGVPGVAFSSPGVGLSHRKFDFELKTAARYLTTVYPESDVIPMIDRLTGQVQHVLCDGEDFTVCHAIEKTYCELRMGCRLLGYPSCPSVIYK</sequence>